<proteinExistence type="inferred from homology"/>
<sequence>MKHTMDLAAREALVAAMAKDFVPAKGKAKNKSKSRKKSKASKAPNCKASDVPTLGEAAPSPSKLWFAVFVLSYISLQVAISMGSYSGFNDPPMFGDFEAQRHWMEITTELPLAEWYANSPSNNLSYWGLDYPPLTAYHSYVVGRISHFINPSWTALNTSRGITDEHHKLFMRLSVIVTNVLFYLPALWMLLGSAKKPTTFFFAAFYPGLLLIDNGHFQYNHISLGFFLWAIVFFTNTRPLIGSIAFVLALNFKQMELYHSLPIFIFLLSRCMKRKSFLSSIYHLLCIGSVVLGTFAVLWAPFIWSNGGVLQVMKRVFPFERGLFEDKVANAWCVLSVVVKFKEIFSLDELKVLSGAAVLIASIPSLSKLFMQPTIRQLKYALSISSLTFFLFSFQVHEKSILLAALPMLLILNEEWTTVTIFLTTSVVSMFPLLLRDGIRVTLPVTMLYHCSLVLGRNYSTLRGISVTTFVIVAGAICAAEVAVEPPAQYPHLWPLINAGFSFSVFSLILLRINWSMYVKKEAK</sequence>
<comment type="caution">
    <text evidence="12">The sequence shown here is derived from an EMBL/GenBank/DDBJ whole genome shotgun (WGS) entry which is preliminary data.</text>
</comment>
<dbReference type="PANTHER" id="PTHR12413:SF1">
    <property type="entry name" value="DOLICHYL PYROPHOSPHATE MAN9GLCNAC2 ALPHA-1,3-GLUCOSYLTRANSFERASE"/>
    <property type="match status" value="1"/>
</dbReference>
<reference evidence="12 13" key="1">
    <citation type="journal article" date="2015" name="Genome Biol.">
        <title>Comparative genomics of Steinernema reveals deeply conserved gene regulatory networks.</title>
        <authorList>
            <person name="Dillman A.R."/>
            <person name="Macchietto M."/>
            <person name="Porter C.F."/>
            <person name="Rogers A."/>
            <person name="Williams B."/>
            <person name="Antoshechkin I."/>
            <person name="Lee M.M."/>
            <person name="Goodwin Z."/>
            <person name="Lu X."/>
            <person name="Lewis E.E."/>
            <person name="Goodrich-Blair H."/>
            <person name="Stock S.P."/>
            <person name="Adams B.J."/>
            <person name="Sternberg P.W."/>
            <person name="Mortazavi A."/>
        </authorList>
    </citation>
    <scope>NUCLEOTIDE SEQUENCE [LARGE SCALE GENOMIC DNA]</scope>
    <source>
        <strain evidence="12 13">ALL</strain>
    </source>
</reference>
<keyword evidence="9 10" id="KW-0472">Membrane</keyword>
<keyword evidence="4 10" id="KW-0328">Glycosyltransferase</keyword>
<dbReference type="AlphaFoldDB" id="A0A4V6I7D3"/>
<reference evidence="12 13" key="2">
    <citation type="journal article" date="2019" name="G3 (Bethesda)">
        <title>Hybrid Assembly of the Genome of the Entomopathogenic Nematode Steinernema carpocapsae Identifies the X-Chromosome.</title>
        <authorList>
            <person name="Serra L."/>
            <person name="Macchietto M."/>
            <person name="Macias-Munoz A."/>
            <person name="McGill C.J."/>
            <person name="Rodriguez I.M."/>
            <person name="Rodriguez B."/>
            <person name="Murad R."/>
            <person name="Mortazavi A."/>
        </authorList>
    </citation>
    <scope>NUCLEOTIDE SEQUENCE [LARGE SCALE GENOMIC DNA]</scope>
    <source>
        <strain evidence="12 13">ALL</strain>
    </source>
</reference>
<keyword evidence="5 10" id="KW-0808">Transferase</keyword>
<feature type="transmembrane region" description="Helical" evidence="10">
    <location>
        <begin position="378"/>
        <end position="396"/>
    </location>
</feature>
<feature type="transmembrane region" description="Helical" evidence="10">
    <location>
        <begin position="226"/>
        <end position="250"/>
    </location>
</feature>
<evidence type="ECO:0000256" key="10">
    <source>
        <dbReference type="RuleBase" id="RU363110"/>
    </source>
</evidence>
<feature type="transmembrane region" description="Helical" evidence="10">
    <location>
        <begin position="197"/>
        <end position="214"/>
    </location>
</feature>
<evidence type="ECO:0000256" key="1">
    <source>
        <dbReference type="ARBA" id="ARBA00004477"/>
    </source>
</evidence>
<feature type="transmembrane region" description="Helical" evidence="10">
    <location>
        <begin position="352"/>
        <end position="371"/>
    </location>
</feature>
<feature type="transmembrane region" description="Helical" evidence="10">
    <location>
        <begin position="64"/>
        <end position="85"/>
    </location>
</feature>
<feature type="transmembrane region" description="Helical" evidence="10">
    <location>
        <begin position="465"/>
        <end position="484"/>
    </location>
</feature>
<protein>
    <recommendedName>
        <fullName evidence="10">Alpha-1,3-glucosyltransferase</fullName>
        <ecNumber evidence="10">2.4.1.-</ecNumber>
    </recommendedName>
</protein>
<organism evidence="12 13">
    <name type="scientific">Steinernema carpocapsae</name>
    <name type="common">Entomopathogenic nematode</name>
    <dbReference type="NCBI Taxonomy" id="34508"/>
    <lineage>
        <taxon>Eukaryota</taxon>
        <taxon>Metazoa</taxon>
        <taxon>Ecdysozoa</taxon>
        <taxon>Nematoda</taxon>
        <taxon>Chromadorea</taxon>
        <taxon>Rhabditida</taxon>
        <taxon>Tylenchina</taxon>
        <taxon>Panagrolaimomorpha</taxon>
        <taxon>Strongyloidoidea</taxon>
        <taxon>Steinernematidae</taxon>
        <taxon>Steinernema</taxon>
    </lineage>
</organism>
<feature type="transmembrane region" description="Helical" evidence="10">
    <location>
        <begin position="416"/>
        <end position="435"/>
    </location>
</feature>
<keyword evidence="6 10" id="KW-0812">Transmembrane</keyword>
<dbReference type="Pfam" id="PF03155">
    <property type="entry name" value="Alg6_Alg8"/>
    <property type="match status" value="1"/>
</dbReference>
<dbReference type="EMBL" id="AZBU02000001">
    <property type="protein sequence ID" value="TMS33653.1"/>
    <property type="molecule type" value="Genomic_DNA"/>
</dbReference>
<dbReference type="Proteomes" id="UP000298663">
    <property type="component" value="Chromosome X"/>
</dbReference>
<comment type="pathway">
    <text evidence="2 10">Protein modification; protein glycosylation.</text>
</comment>
<feature type="transmembrane region" description="Helical" evidence="10">
    <location>
        <begin position="169"/>
        <end position="191"/>
    </location>
</feature>
<feature type="transmembrane region" description="Helical" evidence="10">
    <location>
        <begin position="496"/>
        <end position="515"/>
    </location>
</feature>
<evidence type="ECO:0000256" key="5">
    <source>
        <dbReference type="ARBA" id="ARBA00022679"/>
    </source>
</evidence>
<dbReference type="InterPro" id="IPR004856">
    <property type="entry name" value="Glyco_trans_ALG6/ALG8"/>
</dbReference>
<feature type="compositionally biased region" description="Basic residues" evidence="11">
    <location>
        <begin position="26"/>
        <end position="40"/>
    </location>
</feature>
<evidence type="ECO:0000256" key="8">
    <source>
        <dbReference type="ARBA" id="ARBA00022989"/>
    </source>
</evidence>
<feature type="region of interest" description="Disordered" evidence="11">
    <location>
        <begin position="24"/>
        <end position="57"/>
    </location>
</feature>
<evidence type="ECO:0000256" key="4">
    <source>
        <dbReference type="ARBA" id="ARBA00022676"/>
    </source>
</evidence>
<evidence type="ECO:0000313" key="12">
    <source>
        <dbReference type="EMBL" id="TMS33653.1"/>
    </source>
</evidence>
<dbReference type="PANTHER" id="PTHR12413">
    <property type="entry name" value="DOLICHYL GLYCOSYLTRANSFERASE"/>
    <property type="match status" value="1"/>
</dbReference>
<comment type="similarity">
    <text evidence="3 10">Belongs to the ALG6/ALG8 glucosyltransferase family.</text>
</comment>
<evidence type="ECO:0000256" key="7">
    <source>
        <dbReference type="ARBA" id="ARBA00022824"/>
    </source>
</evidence>
<evidence type="ECO:0000256" key="9">
    <source>
        <dbReference type="ARBA" id="ARBA00023136"/>
    </source>
</evidence>
<dbReference type="GO" id="GO:0042281">
    <property type="term" value="F:dolichyl pyrophosphate Man9GlcNAc2 alpha-1,3-glucosyltransferase activity"/>
    <property type="evidence" value="ECO:0007669"/>
    <property type="project" value="TreeGrafter"/>
</dbReference>
<dbReference type="OrthoDB" id="4983at2759"/>
<dbReference type="EC" id="2.4.1.-" evidence="10"/>
<gene>
    <name evidence="12" type="ORF">L596_001370</name>
</gene>
<accession>A0A4V6I7D3</accession>
<evidence type="ECO:0000256" key="2">
    <source>
        <dbReference type="ARBA" id="ARBA00004922"/>
    </source>
</evidence>
<keyword evidence="13" id="KW-1185">Reference proteome</keyword>
<evidence type="ECO:0000256" key="3">
    <source>
        <dbReference type="ARBA" id="ARBA00008715"/>
    </source>
</evidence>
<name>A0A4V6I7D3_STECR</name>
<keyword evidence="7 10" id="KW-0256">Endoplasmic reticulum</keyword>
<evidence type="ECO:0000313" key="13">
    <source>
        <dbReference type="Proteomes" id="UP000298663"/>
    </source>
</evidence>
<dbReference type="STRING" id="34508.A0A4V6I7D3"/>
<comment type="subcellular location">
    <subcellularLocation>
        <location evidence="1 10">Endoplasmic reticulum membrane</location>
        <topology evidence="1 10">Multi-pass membrane protein</topology>
    </subcellularLocation>
</comment>
<dbReference type="GO" id="GO:0005789">
    <property type="term" value="C:endoplasmic reticulum membrane"/>
    <property type="evidence" value="ECO:0007669"/>
    <property type="project" value="UniProtKB-SubCell"/>
</dbReference>
<keyword evidence="8 10" id="KW-1133">Transmembrane helix</keyword>
<evidence type="ECO:0000256" key="6">
    <source>
        <dbReference type="ARBA" id="ARBA00022692"/>
    </source>
</evidence>
<dbReference type="UniPathway" id="UPA00378"/>
<feature type="transmembrane region" description="Helical" evidence="10">
    <location>
        <begin position="284"/>
        <end position="304"/>
    </location>
</feature>
<dbReference type="EMBL" id="CM016762">
    <property type="protein sequence ID" value="TMS33653.1"/>
    <property type="molecule type" value="Genomic_DNA"/>
</dbReference>
<evidence type="ECO:0000256" key="11">
    <source>
        <dbReference type="SAM" id="MobiDB-lite"/>
    </source>
</evidence>